<feature type="transmembrane region" description="Helical" evidence="1">
    <location>
        <begin position="258"/>
        <end position="278"/>
    </location>
</feature>
<accession>A0A160TKQ9</accession>
<evidence type="ECO:0000256" key="1">
    <source>
        <dbReference type="SAM" id="Phobius"/>
    </source>
</evidence>
<keyword evidence="1" id="KW-0472">Membrane</keyword>
<organism evidence="2">
    <name type="scientific">hydrothermal vent metagenome</name>
    <dbReference type="NCBI Taxonomy" id="652676"/>
    <lineage>
        <taxon>unclassified sequences</taxon>
        <taxon>metagenomes</taxon>
        <taxon>ecological metagenomes</taxon>
    </lineage>
</organism>
<gene>
    <name evidence="2" type="ORF">MGWOODY_Smn2877</name>
</gene>
<protein>
    <submittedName>
        <fullName evidence="2">Putative transport</fullName>
    </submittedName>
</protein>
<proteinExistence type="predicted"/>
<dbReference type="InterPro" id="IPR025291">
    <property type="entry name" value="DUF4153"/>
</dbReference>
<keyword evidence="1" id="KW-1133">Transmembrane helix</keyword>
<feature type="transmembrane region" description="Helical" evidence="1">
    <location>
        <begin position="361"/>
        <end position="381"/>
    </location>
</feature>
<feature type="transmembrane region" description="Helical" evidence="1">
    <location>
        <begin position="53"/>
        <end position="71"/>
    </location>
</feature>
<feature type="transmembrane region" description="Helical" evidence="1">
    <location>
        <begin position="111"/>
        <end position="130"/>
    </location>
</feature>
<dbReference type="AlphaFoldDB" id="A0A160TKQ9"/>
<feature type="transmembrane region" description="Helical" evidence="1">
    <location>
        <begin position="78"/>
        <end position="99"/>
    </location>
</feature>
<feature type="transmembrane region" description="Helical" evidence="1">
    <location>
        <begin position="290"/>
        <end position="315"/>
    </location>
</feature>
<keyword evidence="1" id="KW-0812">Transmembrane</keyword>
<evidence type="ECO:0000313" key="2">
    <source>
        <dbReference type="EMBL" id="CUS45695.1"/>
    </source>
</evidence>
<feature type="transmembrane region" description="Helical" evidence="1">
    <location>
        <begin position="327"/>
        <end position="349"/>
    </location>
</feature>
<name>A0A160TKQ9_9ZZZZ</name>
<feature type="transmembrane region" description="Helical" evidence="1">
    <location>
        <begin position="21"/>
        <end position="38"/>
    </location>
</feature>
<reference evidence="2" key="1">
    <citation type="submission" date="2015-10" db="EMBL/GenBank/DDBJ databases">
        <authorList>
            <person name="Gilbert D.G."/>
        </authorList>
    </citation>
    <scope>NUCLEOTIDE SEQUENCE</scope>
</reference>
<dbReference type="Pfam" id="PF13687">
    <property type="entry name" value="DUF4153"/>
    <property type="match status" value="1"/>
</dbReference>
<feature type="transmembrane region" description="Helical" evidence="1">
    <location>
        <begin position="221"/>
        <end position="246"/>
    </location>
</feature>
<feature type="transmembrane region" description="Helical" evidence="1">
    <location>
        <begin position="151"/>
        <end position="171"/>
    </location>
</feature>
<sequence length="600" mass="64412">MLDPEQEAGERAHSAWRLRPVFLAALGAVAAIAIQQLVDRGFGYGRSYVRLESWRIALSVGIGTGAMAFGFGVERIRLLWAAAFALLAGAVAGLVYYWNGGQSGWSDFGDWRYASLFLSIAIAVPLFQTARDEGGWRFPYRDVHSHAWTNVVLWFACWIFVGIVFALAWLLAALFDLIGLHVIREMLRRDWFSAGLAGAAFGSALGLFRERDRIVRLLQRVVTAVLGVLAPVLGAGLLLFLVALPFTGLGALWQATKSTTPILLGCVIGALILANAVIGNGEDEEATNPLLRWGAMALGLAMLPLGTIAAIATGLRISQYGFTPDRLWALIFVILATIYGVAYLVALVQGRNGWAARVRPANLRMAFIVAGVGLLLATPILSFNAISAADQVARLESGRIAPDKFDWAALGFDFGDPGKAALRRLAGSKNALIANRAKLASAAGNRFNAVDVDRTRKVADDLARRLRVVPAGSVVPEGLRALLTDWSACQESPDVKCTLLYTTGESEAVVIKDRCVERAAEEPSSRDAKSISVSSGSSCIARYRLDDGAWHSIDAGDMPRPDAAGRAALRSGLGDGRIEIRTVPSRRVFIGGVPVGEPFE</sequence>
<feature type="transmembrane region" description="Helical" evidence="1">
    <location>
        <begin position="191"/>
        <end position="209"/>
    </location>
</feature>
<dbReference type="EMBL" id="CZQE01000292">
    <property type="protein sequence ID" value="CUS45695.1"/>
    <property type="molecule type" value="Genomic_DNA"/>
</dbReference>